<keyword evidence="4 12" id="KW-0813">Transport</keyword>
<comment type="subcellular location">
    <subcellularLocation>
        <location evidence="1 12">Cell membrane</location>
        <topology evidence="1 12">Multi-pass membrane protein</topology>
    </subcellularLocation>
</comment>
<feature type="transmembrane region" description="Helical" evidence="12">
    <location>
        <begin position="249"/>
        <end position="269"/>
    </location>
</feature>
<dbReference type="PRINTS" id="PR00342">
    <property type="entry name" value="RHESUSRHD"/>
</dbReference>
<evidence type="ECO:0000256" key="3">
    <source>
        <dbReference type="ARBA" id="ARBA00011233"/>
    </source>
</evidence>
<evidence type="ECO:0000256" key="6">
    <source>
        <dbReference type="ARBA" id="ARBA00022692"/>
    </source>
</evidence>
<proteinExistence type="inferred from homology"/>
<evidence type="ECO:0000256" key="2">
    <source>
        <dbReference type="ARBA" id="ARBA00005887"/>
    </source>
</evidence>
<dbReference type="GO" id="GO:0008519">
    <property type="term" value="F:ammonium channel activity"/>
    <property type="evidence" value="ECO:0007669"/>
    <property type="project" value="InterPro"/>
</dbReference>
<feature type="transmembrane region" description="Helical" evidence="12">
    <location>
        <begin position="161"/>
        <end position="177"/>
    </location>
</feature>
<feature type="domain" description="Ammonium transporter AmtB-like" evidence="13">
    <location>
        <begin position="6"/>
        <end position="399"/>
    </location>
</feature>
<dbReference type="InterPro" id="IPR024041">
    <property type="entry name" value="NH4_transpt_AmtB-like_dom"/>
</dbReference>
<feature type="transmembrane region" description="Helical" evidence="12">
    <location>
        <begin position="307"/>
        <end position="330"/>
    </location>
</feature>
<evidence type="ECO:0000256" key="11">
    <source>
        <dbReference type="ARBA" id="ARBA00054862"/>
    </source>
</evidence>
<evidence type="ECO:0000256" key="4">
    <source>
        <dbReference type="ARBA" id="ARBA00022448"/>
    </source>
</evidence>
<dbReference type="InterPro" id="IPR029020">
    <property type="entry name" value="Ammonium/urea_transptr"/>
</dbReference>
<evidence type="ECO:0000313" key="14">
    <source>
        <dbReference type="EMBL" id="SFO84282.1"/>
    </source>
</evidence>
<feature type="transmembrane region" description="Helical" evidence="12">
    <location>
        <begin position="6"/>
        <end position="26"/>
    </location>
</feature>
<protein>
    <recommendedName>
        <fullName evidence="10 12">Ammonium transporter</fullName>
    </recommendedName>
</protein>
<dbReference type="Gene3D" id="1.10.3430.10">
    <property type="entry name" value="Ammonium transporter AmtB like domains"/>
    <property type="match status" value="1"/>
</dbReference>
<feature type="transmembrane region" description="Helical" evidence="12">
    <location>
        <begin position="189"/>
        <end position="208"/>
    </location>
</feature>
<keyword evidence="7 12" id="KW-1133">Transmembrane helix</keyword>
<reference evidence="15" key="1">
    <citation type="submission" date="2016-10" db="EMBL/GenBank/DDBJ databases">
        <authorList>
            <person name="Varghese N."/>
            <person name="Submissions S."/>
        </authorList>
    </citation>
    <scope>NUCLEOTIDE SEQUENCE [LARGE SCALE GENOMIC DNA]</scope>
    <source>
        <strain evidence="15">CGMCC 4.5579</strain>
    </source>
</reference>
<feature type="transmembrane region" description="Helical" evidence="12">
    <location>
        <begin position="350"/>
        <end position="372"/>
    </location>
</feature>
<comment type="similarity">
    <text evidence="2 12">Belongs to the ammonia transporter channel (TC 1.A.11.2) family.</text>
</comment>
<feature type="transmembrane region" description="Helical" evidence="12">
    <location>
        <begin position="220"/>
        <end position="242"/>
    </location>
</feature>
<dbReference type="Proteomes" id="UP000198727">
    <property type="component" value="Unassembled WGS sequence"/>
</dbReference>
<comment type="function">
    <text evidence="11">Involved in the uptake of ammonium/ammonia (NH(4)(+)/NH(3)).</text>
</comment>
<feature type="transmembrane region" description="Helical" evidence="12">
    <location>
        <begin position="93"/>
        <end position="113"/>
    </location>
</feature>
<dbReference type="GO" id="GO:0005886">
    <property type="term" value="C:plasma membrane"/>
    <property type="evidence" value="ECO:0007669"/>
    <property type="project" value="UniProtKB-SubCell"/>
</dbReference>
<dbReference type="RefSeq" id="WP_092526325.1">
    <property type="nucleotide sequence ID" value="NZ_FOWW01000001.1"/>
</dbReference>
<dbReference type="EMBL" id="FOWW01000001">
    <property type="protein sequence ID" value="SFO84282.1"/>
    <property type="molecule type" value="Genomic_DNA"/>
</dbReference>
<dbReference type="PANTHER" id="PTHR43029:SF10">
    <property type="entry name" value="AMMONIUM TRANSPORTER MEP2"/>
    <property type="match status" value="1"/>
</dbReference>
<dbReference type="InterPro" id="IPR001905">
    <property type="entry name" value="Ammonium_transpt"/>
</dbReference>
<feature type="transmembrane region" description="Helical" evidence="12">
    <location>
        <begin position="38"/>
        <end position="56"/>
    </location>
</feature>
<keyword evidence="8 12" id="KW-0472">Membrane</keyword>
<dbReference type="FunFam" id="1.10.3430.10:FF:000007">
    <property type="entry name" value="Ammonium transporter"/>
    <property type="match status" value="1"/>
</dbReference>
<accession>A0A1I5KGX6</accession>
<dbReference type="InterPro" id="IPR018047">
    <property type="entry name" value="Ammonium_transpt_CS"/>
</dbReference>
<keyword evidence="5" id="KW-1003">Cell membrane</keyword>
<evidence type="ECO:0000256" key="8">
    <source>
        <dbReference type="ARBA" id="ARBA00023136"/>
    </source>
</evidence>
<evidence type="ECO:0000256" key="9">
    <source>
        <dbReference type="ARBA" id="ARBA00023177"/>
    </source>
</evidence>
<evidence type="ECO:0000256" key="10">
    <source>
        <dbReference type="ARBA" id="ARBA00050025"/>
    </source>
</evidence>
<dbReference type="Pfam" id="PF00909">
    <property type="entry name" value="Ammonium_transp"/>
    <property type="match status" value="1"/>
</dbReference>
<evidence type="ECO:0000256" key="5">
    <source>
        <dbReference type="ARBA" id="ARBA00022475"/>
    </source>
</evidence>
<comment type="subunit">
    <text evidence="3">Homotrimer.</text>
</comment>
<dbReference type="PROSITE" id="PS01219">
    <property type="entry name" value="AMMONIUM_TRANSP"/>
    <property type="match status" value="1"/>
</dbReference>
<evidence type="ECO:0000256" key="1">
    <source>
        <dbReference type="ARBA" id="ARBA00004651"/>
    </source>
</evidence>
<dbReference type="AlphaFoldDB" id="A0A1I5KGX6"/>
<evidence type="ECO:0000256" key="7">
    <source>
        <dbReference type="ARBA" id="ARBA00022989"/>
    </source>
</evidence>
<gene>
    <name evidence="14" type="ORF">SAMN05421810_101145</name>
</gene>
<keyword evidence="9 12" id="KW-0924">Ammonia transport</keyword>
<evidence type="ECO:0000259" key="13">
    <source>
        <dbReference type="Pfam" id="PF00909"/>
    </source>
</evidence>
<organism evidence="14 15">
    <name type="scientific">Amycolatopsis arida</name>
    <dbReference type="NCBI Taxonomy" id="587909"/>
    <lineage>
        <taxon>Bacteria</taxon>
        <taxon>Bacillati</taxon>
        <taxon>Actinomycetota</taxon>
        <taxon>Actinomycetes</taxon>
        <taxon>Pseudonocardiales</taxon>
        <taxon>Pseudonocardiaceae</taxon>
        <taxon>Amycolatopsis</taxon>
    </lineage>
</organism>
<name>A0A1I5KGX6_9PSEU</name>
<feature type="transmembrane region" description="Helical" evidence="12">
    <location>
        <begin position="275"/>
        <end position="295"/>
    </location>
</feature>
<dbReference type="InterPro" id="IPR002229">
    <property type="entry name" value="RhesusRHD"/>
</dbReference>
<dbReference type="STRING" id="587909.SAMN05421810_101145"/>
<dbReference type="PANTHER" id="PTHR43029">
    <property type="entry name" value="AMMONIUM TRANSPORTER MEP2"/>
    <property type="match status" value="1"/>
</dbReference>
<dbReference type="SUPFAM" id="SSF111352">
    <property type="entry name" value="Ammonium transporter"/>
    <property type="match status" value="1"/>
</dbReference>
<feature type="transmembrane region" description="Helical" evidence="12">
    <location>
        <begin position="120"/>
        <end position="141"/>
    </location>
</feature>
<keyword evidence="6 12" id="KW-0812">Transmembrane</keyword>
<sequence length="427" mass="43499">MEGNTAWLLTSAALVLLMTPGLAFFYGGMVRSKSVLNMLMMCFGAIGLIGVLWVVYGYSTAFGSDIGGLFGNPLDALGLSGLMGGDALEGTGFVAFQGMFAIITVALIAGAVADRMKFSAWLLFGGLWATVVYFPVAHWVWAEGGWIFEMGAQDFAGGTAVHINAGAAALGLVLVLGKRSGWPKEPMKPHNLPFVMLGAGLLWFGWFGFNAGSALAADNIAGLAFINTLTATCAAMLGWLLLERIRDGHATSLGAASGVVAGLVAITPACAFVDTWGALAIGAVAGIVCALAVGLKYRLGYDDSLDVVGVHLVGGLIGTLLIGFLGTSAVNDAGADGLLYGGGLGQLGKQAVGAFAVLAYSLVVAVILGLLIKVTLGLRVQNEDEVTGIDEAEHAETAYEFGGARGRGVATGAGVAGAAKKLEGSKA</sequence>
<dbReference type="OrthoDB" id="9814202at2"/>
<evidence type="ECO:0000313" key="15">
    <source>
        <dbReference type="Proteomes" id="UP000198727"/>
    </source>
</evidence>
<evidence type="ECO:0000256" key="12">
    <source>
        <dbReference type="RuleBase" id="RU362002"/>
    </source>
</evidence>
<dbReference type="NCBIfam" id="TIGR00836">
    <property type="entry name" value="amt"/>
    <property type="match status" value="1"/>
</dbReference>
<keyword evidence="15" id="KW-1185">Reference proteome</keyword>